<dbReference type="EMBL" id="PNBA02000017">
    <property type="protein sequence ID" value="KAG6394679.1"/>
    <property type="molecule type" value="Genomic_DNA"/>
</dbReference>
<dbReference type="PANTHER" id="PTHR33825:SF5">
    <property type="entry name" value="TRANSMEMBRANE PROTEIN"/>
    <property type="match status" value="1"/>
</dbReference>
<reference evidence="1" key="2">
    <citation type="submission" date="2020-08" db="EMBL/GenBank/DDBJ databases">
        <title>Plant Genome Project.</title>
        <authorList>
            <person name="Zhang R.-G."/>
        </authorList>
    </citation>
    <scope>NUCLEOTIDE SEQUENCE</scope>
    <source>
        <strain evidence="1">Huo1</strain>
        <tissue evidence="1">Leaf</tissue>
    </source>
</reference>
<evidence type="ECO:0000313" key="2">
    <source>
        <dbReference type="Proteomes" id="UP000298416"/>
    </source>
</evidence>
<comment type="caution">
    <text evidence="1">The sequence shown here is derived from an EMBL/GenBank/DDBJ whole genome shotgun (WGS) entry which is preliminary data.</text>
</comment>
<keyword evidence="2" id="KW-1185">Reference proteome</keyword>
<gene>
    <name evidence="1" type="ORF">SASPL_145269</name>
</gene>
<reference evidence="1" key="1">
    <citation type="submission" date="2018-01" db="EMBL/GenBank/DDBJ databases">
        <authorList>
            <person name="Mao J.F."/>
        </authorList>
    </citation>
    <scope>NUCLEOTIDE SEQUENCE</scope>
    <source>
        <strain evidence="1">Huo1</strain>
        <tissue evidence="1">Leaf</tissue>
    </source>
</reference>
<organism evidence="1">
    <name type="scientific">Salvia splendens</name>
    <name type="common">Scarlet sage</name>
    <dbReference type="NCBI Taxonomy" id="180675"/>
    <lineage>
        <taxon>Eukaryota</taxon>
        <taxon>Viridiplantae</taxon>
        <taxon>Streptophyta</taxon>
        <taxon>Embryophyta</taxon>
        <taxon>Tracheophyta</taxon>
        <taxon>Spermatophyta</taxon>
        <taxon>Magnoliopsida</taxon>
        <taxon>eudicotyledons</taxon>
        <taxon>Gunneridae</taxon>
        <taxon>Pentapetalae</taxon>
        <taxon>asterids</taxon>
        <taxon>lamiids</taxon>
        <taxon>Lamiales</taxon>
        <taxon>Lamiaceae</taxon>
        <taxon>Nepetoideae</taxon>
        <taxon>Mentheae</taxon>
        <taxon>Salviinae</taxon>
        <taxon>Salvia</taxon>
        <taxon>Salvia subgen. Calosphace</taxon>
        <taxon>core Calosphace</taxon>
    </lineage>
</organism>
<dbReference type="AlphaFoldDB" id="A0A8X8Z876"/>
<accession>A0A8X8Z876</accession>
<evidence type="ECO:0000313" key="1">
    <source>
        <dbReference type="EMBL" id="KAG6394679.1"/>
    </source>
</evidence>
<dbReference type="PANTHER" id="PTHR33825">
    <property type="entry name" value="CHITINASE-LIKE PROTEIN"/>
    <property type="match status" value="1"/>
</dbReference>
<name>A0A8X8Z876_SALSN</name>
<protein>
    <submittedName>
        <fullName evidence="1">Uncharacterized protein</fullName>
    </submittedName>
</protein>
<proteinExistence type="predicted"/>
<sequence length="146" mass="16396">MDGRRRLRISFSNPNQMDGWTPSSWLQLLVFLHLKMCKSRIVIHCNSSRTGLNCCSLFVENHSQVLFSENCPPGSNVVGEEYLGEAEAELLRGGFGRRRADTRVVELLEKLMDATREELPDTMAVVRLYGMEISALTMELSDNGSG</sequence>
<dbReference type="Proteomes" id="UP000298416">
    <property type="component" value="Unassembled WGS sequence"/>
</dbReference>